<gene>
    <name evidence="3" type="ORF">C1SCF055_LOCUS7966</name>
</gene>
<organism evidence="3">
    <name type="scientific">Cladocopium goreaui</name>
    <dbReference type="NCBI Taxonomy" id="2562237"/>
    <lineage>
        <taxon>Eukaryota</taxon>
        <taxon>Sar</taxon>
        <taxon>Alveolata</taxon>
        <taxon>Dinophyceae</taxon>
        <taxon>Suessiales</taxon>
        <taxon>Symbiodiniaceae</taxon>
        <taxon>Cladocopium</taxon>
    </lineage>
</organism>
<evidence type="ECO:0000256" key="2">
    <source>
        <dbReference type="SAM" id="Phobius"/>
    </source>
</evidence>
<keyword evidence="2" id="KW-0472">Membrane</keyword>
<proteinExistence type="predicted"/>
<evidence type="ECO:0000256" key="1">
    <source>
        <dbReference type="SAM" id="MobiDB-lite"/>
    </source>
</evidence>
<feature type="transmembrane region" description="Helical" evidence="2">
    <location>
        <begin position="53"/>
        <end position="74"/>
    </location>
</feature>
<dbReference type="EMBL" id="CAMXCT030000535">
    <property type="protein sequence ID" value="CAL4767370.1"/>
    <property type="molecule type" value="Genomic_DNA"/>
</dbReference>
<feature type="region of interest" description="Disordered" evidence="1">
    <location>
        <begin position="149"/>
        <end position="183"/>
    </location>
</feature>
<keyword evidence="5" id="KW-1185">Reference proteome</keyword>
<evidence type="ECO:0000313" key="4">
    <source>
        <dbReference type="EMBL" id="CAL1133433.1"/>
    </source>
</evidence>
<dbReference type="Proteomes" id="UP001152797">
    <property type="component" value="Unassembled WGS sequence"/>
</dbReference>
<evidence type="ECO:0000313" key="5">
    <source>
        <dbReference type="Proteomes" id="UP001152797"/>
    </source>
</evidence>
<reference evidence="4" key="2">
    <citation type="submission" date="2024-04" db="EMBL/GenBank/DDBJ databases">
        <authorList>
            <person name="Chen Y."/>
            <person name="Shah S."/>
            <person name="Dougan E. K."/>
            <person name="Thang M."/>
            <person name="Chan C."/>
        </authorList>
    </citation>
    <scope>NUCLEOTIDE SEQUENCE [LARGE SCALE GENOMIC DNA]</scope>
</reference>
<dbReference type="EMBL" id="CAMXCT020000535">
    <property type="protein sequence ID" value="CAL1133433.1"/>
    <property type="molecule type" value="Genomic_DNA"/>
</dbReference>
<sequence>MKRIVLQSDMFEADGDEAFHGRKKQLVKLVNMIMASNLQGCDVGDHDFRTMSWSWKFAMGVIFSLLMLVVRLFLKLTSKMEELAKYKEVLKTETFLRKMQKKSKPMVMEMRLFQKRHLQSTMEEVGDVEEWTNIHCGYAYDAGSDYQEDDAAGLDTSRSRSRGSNNNEPQARTMPKPRAKQVAGRIAMDTALDMAEAIENSGAGPSSSMEPRSLGVVKDSNYLLSSVPVANFFHIMPVPREPLALHDYRWDLLGQGIGPENLLVIKC</sequence>
<keyword evidence="2" id="KW-0812">Transmembrane</keyword>
<accession>A0A9P1FL26</accession>
<comment type="caution">
    <text evidence="3">The sequence shown here is derived from an EMBL/GenBank/DDBJ whole genome shotgun (WGS) entry which is preliminary data.</text>
</comment>
<dbReference type="EMBL" id="CAMXCT010000535">
    <property type="protein sequence ID" value="CAI3980058.1"/>
    <property type="molecule type" value="Genomic_DNA"/>
</dbReference>
<name>A0A9P1FL26_9DINO</name>
<reference evidence="3" key="1">
    <citation type="submission" date="2022-10" db="EMBL/GenBank/DDBJ databases">
        <authorList>
            <person name="Chen Y."/>
            <person name="Dougan E. K."/>
            <person name="Chan C."/>
            <person name="Rhodes N."/>
            <person name="Thang M."/>
        </authorList>
    </citation>
    <scope>NUCLEOTIDE SEQUENCE</scope>
</reference>
<protein>
    <submittedName>
        <fullName evidence="3">Uncharacterized protein</fullName>
    </submittedName>
</protein>
<dbReference type="AlphaFoldDB" id="A0A9P1FL26"/>
<keyword evidence="2" id="KW-1133">Transmembrane helix</keyword>
<evidence type="ECO:0000313" key="3">
    <source>
        <dbReference type="EMBL" id="CAI3980058.1"/>
    </source>
</evidence>